<feature type="region of interest" description="Disordered" evidence="3">
    <location>
        <begin position="1"/>
        <end position="43"/>
    </location>
</feature>
<dbReference type="PANTHER" id="PTHR32083:SF48">
    <property type="entry name" value="TRANS-GOLGI NETWORK-LOCALIZED SYP41-INTERACTING PROTEIN 1"/>
    <property type="match status" value="1"/>
</dbReference>
<accession>W2YQ47</accession>
<comment type="caution">
    <text evidence="5">The sequence shown here is derived from an EMBL/GenBank/DDBJ whole genome shotgun (WGS) entry which is preliminary data.</text>
</comment>
<feature type="region of interest" description="Disordered" evidence="3">
    <location>
        <begin position="532"/>
        <end position="551"/>
    </location>
</feature>
<feature type="compositionally biased region" description="Low complexity" evidence="3">
    <location>
        <begin position="1005"/>
        <end position="1022"/>
    </location>
</feature>
<feature type="region of interest" description="Disordered" evidence="3">
    <location>
        <begin position="446"/>
        <end position="471"/>
    </location>
</feature>
<evidence type="ECO:0000256" key="3">
    <source>
        <dbReference type="SAM" id="MobiDB-lite"/>
    </source>
</evidence>
<dbReference type="Proteomes" id="UP000018948">
    <property type="component" value="Unassembled WGS sequence"/>
</dbReference>
<feature type="compositionally biased region" description="Polar residues" evidence="3">
    <location>
        <begin position="221"/>
        <end position="243"/>
    </location>
</feature>
<proteinExistence type="predicted"/>
<dbReference type="InterPro" id="IPR019448">
    <property type="entry name" value="NT-C2"/>
</dbReference>
<dbReference type="EMBL" id="ANIY01003275">
    <property type="protein sequence ID" value="ETP36738.1"/>
    <property type="molecule type" value="Genomic_DNA"/>
</dbReference>
<feature type="region of interest" description="Disordered" evidence="3">
    <location>
        <begin position="205"/>
        <end position="279"/>
    </location>
</feature>
<feature type="region of interest" description="Disordered" evidence="3">
    <location>
        <begin position="590"/>
        <end position="611"/>
    </location>
</feature>
<feature type="compositionally biased region" description="Low complexity" evidence="3">
    <location>
        <begin position="1041"/>
        <end position="1054"/>
    </location>
</feature>
<reference evidence="5 6" key="1">
    <citation type="submission" date="2013-11" db="EMBL/GenBank/DDBJ databases">
        <title>The Genome Sequence of Phytophthora parasitica P10297.</title>
        <authorList>
            <consortium name="The Broad Institute Genomics Platform"/>
            <person name="Russ C."/>
            <person name="Tyler B."/>
            <person name="Panabieres F."/>
            <person name="Shan W."/>
            <person name="Tripathy S."/>
            <person name="Grunwald N."/>
            <person name="Machado M."/>
            <person name="Johnson C.S."/>
            <person name="Walker B."/>
            <person name="Young S.K."/>
            <person name="Zeng Q."/>
            <person name="Gargeya S."/>
            <person name="Fitzgerald M."/>
            <person name="Haas B."/>
            <person name="Abouelleil A."/>
            <person name="Allen A.W."/>
            <person name="Alvarado L."/>
            <person name="Arachchi H.M."/>
            <person name="Berlin A.M."/>
            <person name="Chapman S.B."/>
            <person name="Gainer-Dewar J."/>
            <person name="Goldberg J."/>
            <person name="Griggs A."/>
            <person name="Gujja S."/>
            <person name="Hansen M."/>
            <person name="Howarth C."/>
            <person name="Imamovic A."/>
            <person name="Ireland A."/>
            <person name="Larimer J."/>
            <person name="McCowan C."/>
            <person name="Murphy C."/>
            <person name="Pearson M."/>
            <person name="Poon T.W."/>
            <person name="Priest M."/>
            <person name="Roberts A."/>
            <person name="Saif S."/>
            <person name="Shea T."/>
            <person name="Sisk P."/>
            <person name="Sykes S."/>
            <person name="Wortman J."/>
            <person name="Nusbaum C."/>
            <person name="Birren B."/>
        </authorList>
    </citation>
    <scope>NUCLEOTIDE SEQUENCE [LARGE SCALE GENOMIC DNA]</scope>
    <source>
        <strain evidence="5 6">P10297</strain>
    </source>
</reference>
<feature type="coiled-coil region" evidence="2">
    <location>
        <begin position="859"/>
        <end position="927"/>
    </location>
</feature>
<evidence type="ECO:0000313" key="5">
    <source>
        <dbReference type="EMBL" id="ETP36738.1"/>
    </source>
</evidence>
<feature type="coiled-coil region" evidence="2">
    <location>
        <begin position="772"/>
        <end position="830"/>
    </location>
</feature>
<feature type="compositionally biased region" description="Low complexity" evidence="3">
    <location>
        <begin position="258"/>
        <end position="274"/>
    </location>
</feature>
<evidence type="ECO:0000256" key="2">
    <source>
        <dbReference type="SAM" id="Coils"/>
    </source>
</evidence>
<dbReference type="Pfam" id="PF10358">
    <property type="entry name" value="NT-C2"/>
    <property type="match status" value="1"/>
</dbReference>
<protein>
    <recommendedName>
        <fullName evidence="4">C2 NT-type domain-containing protein</fullName>
    </recommendedName>
</protein>
<evidence type="ECO:0000259" key="4">
    <source>
        <dbReference type="PROSITE" id="PS51840"/>
    </source>
</evidence>
<name>W2YQ47_PHYNI</name>
<evidence type="ECO:0000313" key="6">
    <source>
        <dbReference type="Proteomes" id="UP000018948"/>
    </source>
</evidence>
<sequence>MRRGAPTPHDSVGPRPTYGAATTPRSQRSAATTPRSQRSGSAGHGTILVNLDVFIHRANIGRDISPNDEDLIVLFRRNSKEVTSEPARWSAEHCAVWNQNVGIQTSLLKHKKSQQGGGATATEFLKKEYEIVLVALPSHSAVALFSLDFATLVQLNASPQDRHKSFRISPLKCRDLAASLEFDITWDLVQSPGSSQANTAANMMMHSSTNPHASGLAGLPPSSTLLNKSSQGPKAQTPKAQTPRSRETSKSRRAANETSSVSTRRTTASLSSAGSERDLLEELSSSNCNNCRSAKRRLDRKEVQVLQLESFLKESQKRIDALSAENEELIIREKAETRNAAQQRALTLRLLQELEAAVQLCNNQMQVQDMTLLPQVELIERVKKLHEEADPLHGHSEDSRPSHTSQTSTFDFRAETEAALQRNQRLQQQLEFLGRSMDYDSETVEGVTRSHRAATDTSGTTISSARSGSVTVECEPRPVALTMTQQLNNLERENFKLRAELEGALANAASALKKHSGGFPSGLTNGLSLTAEVSETTSSSSREDIEEPENEDAALLSRIREQHELEAGRSAALESELDKAKSEIEQLKEQLEAAQNGRPSKEEKEPSQAPGFLDKIYADVGKAKLVLEDRVKQLDEMLASATEENGRLRSQIEELQKQKNGSQDQATTAEMEVHIAELERLLEQREEEMKAKEGELARTKRQLQDAETRARAGESVKIELESELAGVRLSLKMAQEATAQLENQLAMMSSSAAPGTTTSTSFVSHKSAASDATGHNDELAEVQKQLKLSKQEVMQLRFRSNQLESVHERLEDALKEKRTLEVKLTALEGQLFEQRSRTINTDNSSFTAPSLDAKSSAMLTDMQRELDQKSAQLMIAEREVEHLRGQLADQGVEITSPDNIDDVTDKVKQFENEIARLCQRNDDQARKLEKLGARVTVAVRERDELEVIVQQMVTEMSLLGKDVKLPRTHRTPSIPEADEMEEKSPSSMPRRPPPVQTGKITDRYANAVASSSSASHTPSSSAPGVTSSKVAQLMKNFSAQSSDDGSPGVSPSGVAFKKPTKLDFRNRKASNTSHRSNDG</sequence>
<feature type="compositionally biased region" description="Polar residues" evidence="3">
    <location>
        <begin position="455"/>
        <end position="470"/>
    </location>
</feature>
<gene>
    <name evidence="5" type="ORF">F442_15393</name>
</gene>
<feature type="compositionally biased region" description="Polar residues" evidence="3">
    <location>
        <begin position="1069"/>
        <end position="1079"/>
    </location>
</feature>
<feature type="compositionally biased region" description="Polar residues" evidence="3">
    <location>
        <begin position="1023"/>
        <end position="1040"/>
    </location>
</feature>
<evidence type="ECO:0000256" key="1">
    <source>
        <dbReference type="ARBA" id="ARBA00023054"/>
    </source>
</evidence>
<dbReference type="OrthoDB" id="166941at2759"/>
<organism evidence="5 6">
    <name type="scientific">Phytophthora nicotianae P10297</name>
    <dbReference type="NCBI Taxonomy" id="1317064"/>
    <lineage>
        <taxon>Eukaryota</taxon>
        <taxon>Sar</taxon>
        <taxon>Stramenopiles</taxon>
        <taxon>Oomycota</taxon>
        <taxon>Peronosporomycetes</taxon>
        <taxon>Peronosporales</taxon>
        <taxon>Peronosporaceae</taxon>
        <taxon>Phytophthora</taxon>
    </lineage>
</organism>
<dbReference type="PANTHER" id="PTHR32083">
    <property type="entry name" value="CILIA AND FLAGELLA-ASSOCIATED PROTEIN 58-RELATED"/>
    <property type="match status" value="1"/>
</dbReference>
<keyword evidence="1 2" id="KW-0175">Coiled coil</keyword>
<feature type="region of interest" description="Disordered" evidence="3">
    <location>
        <begin position="963"/>
        <end position="1079"/>
    </location>
</feature>
<dbReference type="AlphaFoldDB" id="W2YQ47"/>
<dbReference type="GO" id="GO:0005856">
    <property type="term" value="C:cytoskeleton"/>
    <property type="evidence" value="ECO:0007669"/>
    <property type="project" value="TreeGrafter"/>
</dbReference>
<feature type="compositionally biased region" description="Polar residues" evidence="3">
    <location>
        <begin position="23"/>
        <end position="40"/>
    </location>
</feature>
<dbReference type="PROSITE" id="PS51840">
    <property type="entry name" value="C2_NT"/>
    <property type="match status" value="1"/>
</dbReference>
<feature type="coiled-coil region" evidence="2">
    <location>
        <begin position="480"/>
        <end position="507"/>
    </location>
</feature>
<feature type="domain" description="C2 NT-type" evidence="4">
    <location>
        <begin position="39"/>
        <end position="188"/>
    </location>
</feature>